<dbReference type="Pfam" id="PF00561">
    <property type="entry name" value="Abhydrolase_1"/>
    <property type="match status" value="1"/>
</dbReference>
<dbReference type="EMBL" id="CP060820">
    <property type="protein sequence ID" value="QNP42242.1"/>
    <property type="molecule type" value="Genomic_DNA"/>
</dbReference>
<dbReference type="SUPFAM" id="SSF53474">
    <property type="entry name" value="alpha/beta-Hydrolases"/>
    <property type="match status" value="1"/>
</dbReference>
<sequence>MISAALALASPTLAFAGATVAAEAAPIAADISDAALVSTLPGFKQGFADVNGTRLHYVAGGKGEAVVLLPGWPETWWSYHKVMPTLAMNHRVIAVDIRGMGASSKPLDGYDKKNMAKDIHELMAKLGYDKAHIVGHDIGAQVAWSFAANYPQATRTLTMLDVPHPDEGLLKWPLLPAHGTFNDKIDENHAYAWWFAFHQVKGLPEAMMQGRAQIEHEWFFRYLLKDESALDARDRAVYAVAYNQDDGIRAGNAWYQAFTQDIIDEKSYGPLEMPVLGLAGPGYGWLNSVLTTRARNAKVYKLADSGHFIAEEQPEEMLTYLLPFLKQNASR</sequence>
<dbReference type="GO" id="GO:0016787">
    <property type="term" value="F:hydrolase activity"/>
    <property type="evidence" value="ECO:0007669"/>
    <property type="project" value="UniProtKB-KW"/>
</dbReference>
<name>A0A7H0G1S6_9GAMM</name>
<feature type="domain" description="AB hydrolase-1" evidence="3">
    <location>
        <begin position="65"/>
        <end position="181"/>
    </location>
</feature>
<keyword evidence="5" id="KW-1185">Reference proteome</keyword>
<feature type="chain" id="PRO_5028939909" evidence="2">
    <location>
        <begin position="17"/>
        <end position="331"/>
    </location>
</feature>
<reference evidence="4 5" key="1">
    <citation type="submission" date="2020-08" db="EMBL/GenBank/DDBJ databases">
        <title>Lysobacter sp. II4 sp. nov., isolated from soil.</title>
        <authorList>
            <person name="Woo C.Y."/>
            <person name="Kim J."/>
        </authorList>
    </citation>
    <scope>NUCLEOTIDE SEQUENCE [LARGE SCALE GENOMIC DNA]</scope>
    <source>
        <strain evidence="4 5">II4</strain>
    </source>
</reference>
<accession>A0A7H0G1S6</accession>
<proteinExistence type="predicted"/>
<evidence type="ECO:0000313" key="4">
    <source>
        <dbReference type="EMBL" id="QNP42242.1"/>
    </source>
</evidence>
<dbReference type="PRINTS" id="PR00111">
    <property type="entry name" value="ABHYDROLASE"/>
</dbReference>
<evidence type="ECO:0000259" key="3">
    <source>
        <dbReference type="Pfam" id="PF00561"/>
    </source>
</evidence>
<dbReference type="Proteomes" id="UP000516018">
    <property type="component" value="Chromosome"/>
</dbReference>
<dbReference type="AlphaFoldDB" id="A0A7H0G1S6"/>
<protein>
    <submittedName>
        <fullName evidence="4">Alpha/beta hydrolase</fullName>
    </submittedName>
</protein>
<dbReference type="InterPro" id="IPR000073">
    <property type="entry name" value="AB_hydrolase_1"/>
</dbReference>
<dbReference type="KEGG" id="lsx:H8B22_14180"/>
<keyword evidence="1 4" id="KW-0378">Hydrolase</keyword>
<dbReference type="PANTHER" id="PTHR43329">
    <property type="entry name" value="EPOXIDE HYDROLASE"/>
    <property type="match status" value="1"/>
</dbReference>
<organism evidence="4 5">
    <name type="scientific">Agrilutibacter terrestris</name>
    <dbReference type="NCBI Taxonomy" id="2865112"/>
    <lineage>
        <taxon>Bacteria</taxon>
        <taxon>Pseudomonadati</taxon>
        <taxon>Pseudomonadota</taxon>
        <taxon>Gammaproteobacteria</taxon>
        <taxon>Lysobacterales</taxon>
        <taxon>Lysobacteraceae</taxon>
        <taxon>Agrilutibacter</taxon>
    </lineage>
</organism>
<evidence type="ECO:0000313" key="5">
    <source>
        <dbReference type="Proteomes" id="UP000516018"/>
    </source>
</evidence>
<dbReference type="InterPro" id="IPR000639">
    <property type="entry name" value="Epox_hydrolase-like"/>
</dbReference>
<keyword evidence="2" id="KW-0732">Signal</keyword>
<dbReference type="Gene3D" id="3.40.50.1820">
    <property type="entry name" value="alpha/beta hydrolase"/>
    <property type="match status" value="1"/>
</dbReference>
<dbReference type="InterPro" id="IPR029058">
    <property type="entry name" value="AB_hydrolase_fold"/>
</dbReference>
<dbReference type="PRINTS" id="PR00412">
    <property type="entry name" value="EPOXHYDRLASE"/>
</dbReference>
<feature type="signal peptide" evidence="2">
    <location>
        <begin position="1"/>
        <end position="16"/>
    </location>
</feature>
<gene>
    <name evidence="4" type="ORF">H8B22_14180</name>
</gene>
<evidence type="ECO:0000256" key="2">
    <source>
        <dbReference type="SAM" id="SignalP"/>
    </source>
</evidence>
<evidence type="ECO:0000256" key="1">
    <source>
        <dbReference type="ARBA" id="ARBA00022801"/>
    </source>
</evidence>